<evidence type="ECO:0000256" key="5">
    <source>
        <dbReference type="ARBA" id="ARBA00023136"/>
    </source>
</evidence>
<dbReference type="InterPro" id="IPR016201">
    <property type="entry name" value="PSI"/>
</dbReference>
<evidence type="ECO:0000256" key="8">
    <source>
        <dbReference type="ARBA" id="ARBA00023292"/>
    </source>
</evidence>
<evidence type="ECO:0000256" key="9">
    <source>
        <dbReference type="PROSITE-ProRule" id="PRU00460"/>
    </source>
</evidence>
<dbReference type="GO" id="GO:0005794">
    <property type="term" value="C:Golgi apparatus"/>
    <property type="evidence" value="ECO:0007669"/>
    <property type="project" value="TreeGrafter"/>
</dbReference>
<evidence type="ECO:0000313" key="13">
    <source>
        <dbReference type="Proteomes" id="UP001283361"/>
    </source>
</evidence>
<evidence type="ECO:0000256" key="4">
    <source>
        <dbReference type="ARBA" id="ARBA00022737"/>
    </source>
</evidence>
<dbReference type="InterPro" id="IPR056732">
    <property type="entry name" value="GBD_ATRN"/>
</dbReference>
<feature type="domain" description="Laminin EGF-like" evidence="11">
    <location>
        <begin position="223"/>
        <end position="269"/>
    </location>
</feature>
<accession>A0AAE1E8J2</accession>
<keyword evidence="8 9" id="KW-0424">Laminin EGF-like domain</keyword>
<dbReference type="InterPro" id="IPR002049">
    <property type="entry name" value="LE_dom"/>
</dbReference>
<dbReference type="AlphaFoldDB" id="A0AAE1E8J2"/>
<dbReference type="PANTHER" id="PTHR46376:SF2">
    <property type="entry name" value="DISTRACTED, ISOFORM B"/>
    <property type="match status" value="1"/>
</dbReference>
<protein>
    <recommendedName>
        <fullName evidence="11">Laminin EGF-like domain-containing protein</fullName>
    </recommendedName>
</protein>
<evidence type="ECO:0000259" key="11">
    <source>
        <dbReference type="PROSITE" id="PS50027"/>
    </source>
</evidence>
<evidence type="ECO:0000256" key="2">
    <source>
        <dbReference type="ARBA" id="ARBA00022441"/>
    </source>
</evidence>
<comment type="subcellular location">
    <subcellularLocation>
        <location evidence="1">Membrane</location>
    </subcellularLocation>
</comment>
<keyword evidence="6 9" id="KW-1015">Disulfide bond</keyword>
<keyword evidence="2" id="KW-0880">Kelch repeat</keyword>
<dbReference type="Pfam" id="PF24972">
    <property type="entry name" value="GBD_ATRN"/>
    <property type="match status" value="1"/>
</dbReference>
<organism evidence="12 13">
    <name type="scientific">Elysia crispata</name>
    <name type="common">lettuce slug</name>
    <dbReference type="NCBI Taxonomy" id="231223"/>
    <lineage>
        <taxon>Eukaryota</taxon>
        <taxon>Metazoa</taxon>
        <taxon>Spiralia</taxon>
        <taxon>Lophotrochozoa</taxon>
        <taxon>Mollusca</taxon>
        <taxon>Gastropoda</taxon>
        <taxon>Heterobranchia</taxon>
        <taxon>Euthyneura</taxon>
        <taxon>Panpulmonata</taxon>
        <taxon>Sacoglossa</taxon>
        <taxon>Placobranchoidea</taxon>
        <taxon>Plakobranchidae</taxon>
        <taxon>Elysia</taxon>
    </lineage>
</organism>
<keyword evidence="4" id="KW-0677">Repeat</keyword>
<dbReference type="SMART" id="SM00423">
    <property type="entry name" value="PSI"/>
    <property type="match status" value="3"/>
</dbReference>
<comment type="caution">
    <text evidence="12">The sequence shown here is derived from an EMBL/GenBank/DDBJ whole genome shotgun (WGS) entry which is preliminary data.</text>
</comment>
<dbReference type="Pfam" id="PF00053">
    <property type="entry name" value="EGF_laminin"/>
    <property type="match status" value="1"/>
</dbReference>
<dbReference type="Proteomes" id="UP001283361">
    <property type="component" value="Unassembled WGS sequence"/>
</dbReference>
<evidence type="ECO:0000256" key="3">
    <source>
        <dbReference type="ARBA" id="ARBA00022729"/>
    </source>
</evidence>
<name>A0AAE1E8J2_9GAST</name>
<dbReference type="InterPro" id="IPR002165">
    <property type="entry name" value="Plexin_repeat"/>
</dbReference>
<dbReference type="Gene3D" id="2.10.25.10">
    <property type="entry name" value="Laminin"/>
    <property type="match status" value="1"/>
</dbReference>
<dbReference type="Pfam" id="PF01437">
    <property type="entry name" value="PSI"/>
    <property type="match status" value="1"/>
</dbReference>
<keyword evidence="10" id="KW-1133">Transmembrane helix</keyword>
<evidence type="ECO:0000256" key="7">
    <source>
        <dbReference type="ARBA" id="ARBA00023180"/>
    </source>
</evidence>
<evidence type="ECO:0000256" key="10">
    <source>
        <dbReference type="SAM" id="Phobius"/>
    </source>
</evidence>
<proteinExistence type="predicted"/>
<evidence type="ECO:0000256" key="6">
    <source>
        <dbReference type="ARBA" id="ARBA00023157"/>
    </source>
</evidence>
<dbReference type="SMART" id="SM00180">
    <property type="entry name" value="EGF_Lam"/>
    <property type="match status" value="2"/>
</dbReference>
<evidence type="ECO:0000313" key="12">
    <source>
        <dbReference type="EMBL" id="KAK3798226.1"/>
    </source>
</evidence>
<dbReference type="Pfam" id="PF24973">
    <property type="entry name" value="EGF_LMN_ATRN"/>
    <property type="match status" value="1"/>
</dbReference>
<keyword evidence="13" id="KW-1185">Reference proteome</keyword>
<gene>
    <name evidence="12" type="ORF">RRG08_020059</name>
</gene>
<comment type="caution">
    <text evidence="9">Lacks conserved residue(s) required for the propagation of feature annotation.</text>
</comment>
<feature type="transmembrane region" description="Helical" evidence="10">
    <location>
        <begin position="455"/>
        <end position="477"/>
    </location>
</feature>
<keyword evidence="10" id="KW-0812">Transmembrane</keyword>
<keyword evidence="7" id="KW-0325">Glycoprotein</keyword>
<dbReference type="CDD" id="cd00055">
    <property type="entry name" value="EGF_Lam"/>
    <property type="match status" value="2"/>
</dbReference>
<keyword evidence="5 10" id="KW-0472">Membrane</keyword>
<feature type="disulfide bond" evidence="9">
    <location>
        <begin position="241"/>
        <end position="250"/>
    </location>
</feature>
<evidence type="ECO:0000256" key="1">
    <source>
        <dbReference type="ARBA" id="ARBA00004370"/>
    </source>
</evidence>
<feature type="disulfide bond" evidence="9">
    <location>
        <begin position="253"/>
        <end position="267"/>
    </location>
</feature>
<dbReference type="PANTHER" id="PTHR46376">
    <property type="entry name" value="LEUCINE-ZIPPER-LIKE TRANSCRIPTIONAL REGULATOR 1"/>
    <property type="match status" value="1"/>
</dbReference>
<dbReference type="InterPro" id="IPR051568">
    <property type="entry name" value="LZTR1/Attractin"/>
</dbReference>
<reference evidence="12" key="1">
    <citation type="journal article" date="2023" name="G3 (Bethesda)">
        <title>A reference genome for the long-term kleptoplast-retaining sea slug Elysia crispata morphotype clarki.</title>
        <authorList>
            <person name="Eastman K.E."/>
            <person name="Pendleton A.L."/>
            <person name="Shaikh M.A."/>
            <person name="Suttiyut T."/>
            <person name="Ogas R."/>
            <person name="Tomko P."/>
            <person name="Gavelis G."/>
            <person name="Widhalm J.R."/>
            <person name="Wisecaver J.H."/>
        </authorList>
    </citation>
    <scope>NUCLEOTIDE SEQUENCE</scope>
    <source>
        <strain evidence="12">ECLA1</strain>
    </source>
</reference>
<dbReference type="GO" id="GO:0016020">
    <property type="term" value="C:membrane"/>
    <property type="evidence" value="ECO:0007669"/>
    <property type="project" value="UniProtKB-SubCell"/>
</dbReference>
<dbReference type="SUPFAM" id="SSF57196">
    <property type="entry name" value="EGF/Laminin"/>
    <property type="match status" value="1"/>
</dbReference>
<dbReference type="EMBL" id="JAWDGP010000706">
    <property type="protein sequence ID" value="KAK3798226.1"/>
    <property type="molecule type" value="Genomic_DNA"/>
</dbReference>
<keyword evidence="3" id="KW-0732">Signal</keyword>
<dbReference type="PROSITE" id="PS01248">
    <property type="entry name" value="EGF_LAM_1"/>
    <property type="match status" value="1"/>
</dbReference>
<dbReference type="PROSITE" id="PS50027">
    <property type="entry name" value="EGF_LAM_2"/>
    <property type="match status" value="1"/>
</dbReference>
<sequence length="618" mass="69284">MYILPGVLRHVIGFNEVCTSTPTQFRKLQQAASCSEHKTCAECTRQETCGWCAKNKTNGGSCMTMKEDDASSLSVSCSNDLWFRDKCPESSKKLPIMSQSCEKPCSAYTACSNCTDAQCMWCSNPSQCIDTNSYVASFHYGQCMDWTTQKTTCKESDCNQRKSCSECQANPKCGWCNDQSNTGVGLCYDGSMTGPISRTSSGYIVDSSICPSKRWYFNDCPKCQCNGHSTCYNGTSECKSCEPPTTGPQCQFCSNGYYGIPKYGASCKACSCNNQADTCDHVTGACFCRTRGVIGMNCSSCDDKNKYTGNPKNGGTCYYRLTTDFQYTFNLSKPEDQNYTTINFLNTPTSSDRDVDFTLNCSTQAFINITYKSKSSPGETEYVSGRLCDYFRTKFEHKQYAFGGKENTTFMVYVYDFKTPFLLQKKDFLRLWLYRCQIPVLNMAISFVQQEKINLYKFFIIFFSCFLALILLVAAAWKIKHKVESYRRGRRLEVEMQQMARRPFSTIAVEIEKKSSPVVADRKDHLDSVLRRRKKQMGNKPSSIAIEPLKDNKAAILTLLIQLPTGNSDFAPSGNSGLAVGSALVSIGSNRKQSLEHIKGDRPKIRKTLNYNHPDVCA</sequence>
<dbReference type="InterPro" id="IPR056863">
    <property type="entry name" value="LMN_ATRN_NET-like_EGF"/>
</dbReference>